<keyword evidence="2" id="KW-1185">Reference proteome</keyword>
<accession>A0A927B0Z1</accession>
<protein>
    <submittedName>
        <fullName evidence="1">Uncharacterized protein</fullName>
    </submittedName>
</protein>
<name>A0A927B0Z1_9BACT</name>
<evidence type="ECO:0000313" key="1">
    <source>
        <dbReference type="EMBL" id="MBD2753257.1"/>
    </source>
</evidence>
<gene>
    <name evidence="1" type="ORF">IC230_10185</name>
</gene>
<comment type="caution">
    <text evidence="1">The sequence shown here is derived from an EMBL/GenBank/DDBJ whole genome shotgun (WGS) entry which is preliminary data.</text>
</comment>
<reference evidence="1" key="1">
    <citation type="submission" date="2020-09" db="EMBL/GenBank/DDBJ databases">
        <authorList>
            <person name="Kim M.K."/>
        </authorList>
    </citation>
    <scope>NUCLEOTIDE SEQUENCE</scope>
    <source>
        <strain evidence="1">BT704</strain>
    </source>
</reference>
<dbReference type="Proteomes" id="UP000653797">
    <property type="component" value="Unassembled WGS sequence"/>
</dbReference>
<dbReference type="EMBL" id="JACXAA010000003">
    <property type="protein sequence ID" value="MBD2753257.1"/>
    <property type="molecule type" value="Genomic_DNA"/>
</dbReference>
<dbReference type="AlphaFoldDB" id="A0A927B0Z1"/>
<dbReference type="RefSeq" id="WP_191038885.1">
    <property type="nucleotide sequence ID" value="NZ_JACXAA010000003.1"/>
</dbReference>
<evidence type="ECO:0000313" key="2">
    <source>
        <dbReference type="Proteomes" id="UP000653797"/>
    </source>
</evidence>
<sequence length="258" mass="30199">MNFIWSRDPQEAYENPYEYEAQEQFLREAKKLLDQLFSHLMETNRSFNRDDTSVEKAVWMLLVDACDTLRDCVELINKKQHRPAGKLFRDIIETIDCATYFHASPPESEKKLKDWYNNESPKHGDIRYWLSTQKMGDLDELKKEHHSMSKFTHRTYRALAYNYILGVNDILAYEGEYSHSMLPHPIALCCSLLANYAKLFASSVVYCSLVGFHEITSIWELAIEKEPVKKSYSTPRDIYQKYVDSKTVGTDNHSQNTK</sequence>
<proteinExistence type="predicted"/>
<organism evidence="1 2">
    <name type="scientific">Spirosoma validum</name>
    <dbReference type="NCBI Taxonomy" id="2771355"/>
    <lineage>
        <taxon>Bacteria</taxon>
        <taxon>Pseudomonadati</taxon>
        <taxon>Bacteroidota</taxon>
        <taxon>Cytophagia</taxon>
        <taxon>Cytophagales</taxon>
        <taxon>Cytophagaceae</taxon>
        <taxon>Spirosoma</taxon>
    </lineage>
</organism>